<dbReference type="Proteomes" id="UP000001552">
    <property type="component" value="Chromosome"/>
</dbReference>
<evidence type="ECO:0000259" key="1">
    <source>
        <dbReference type="Pfam" id="PF05709"/>
    </source>
</evidence>
<organism evidence="3 4">
    <name type="scientific">Thermoanaerobacter italicus (strain DSM 9252 / Ab9)</name>
    <dbReference type="NCBI Taxonomy" id="580331"/>
    <lineage>
        <taxon>Bacteria</taxon>
        <taxon>Bacillati</taxon>
        <taxon>Bacillota</taxon>
        <taxon>Clostridia</taxon>
        <taxon>Thermoanaerobacterales</taxon>
        <taxon>Thermoanaerobacteraceae</taxon>
        <taxon>Thermoanaerobacter</taxon>
    </lineage>
</organism>
<dbReference type="AlphaFoldDB" id="D3T334"/>
<dbReference type="InterPro" id="IPR054738">
    <property type="entry name" value="Siphovirus-type_tail_C"/>
</dbReference>
<evidence type="ECO:0000313" key="4">
    <source>
        <dbReference type="Proteomes" id="UP000001552"/>
    </source>
</evidence>
<dbReference type="EMBL" id="CP001936">
    <property type="protein sequence ID" value="ADD02636.1"/>
    <property type="molecule type" value="Genomic_DNA"/>
</dbReference>
<dbReference type="NCBIfam" id="TIGR01633">
    <property type="entry name" value="phi3626_gp14_N"/>
    <property type="match status" value="1"/>
</dbReference>
<dbReference type="Gene3D" id="2.40.30.200">
    <property type="match status" value="1"/>
</dbReference>
<keyword evidence="4" id="KW-1185">Reference proteome</keyword>
<dbReference type="KEGG" id="tit:Thit_1377"/>
<feature type="domain" description="Siphovirus-type tail component C-terminal" evidence="2">
    <location>
        <begin position="160"/>
        <end position="263"/>
    </location>
</feature>
<gene>
    <name evidence="3" type="ordered locus">Thit_1377</name>
</gene>
<dbReference type="Pfam" id="PF22768">
    <property type="entry name" value="SPP1_Dit"/>
    <property type="match status" value="1"/>
</dbReference>
<dbReference type="Gene3D" id="2.60.120.860">
    <property type="match status" value="1"/>
</dbReference>
<dbReference type="eggNOG" id="COG4722">
    <property type="taxonomic scope" value="Bacteria"/>
</dbReference>
<dbReference type="RefSeq" id="WP_004401123.1">
    <property type="nucleotide sequence ID" value="NC_013921.1"/>
</dbReference>
<name>D3T334_THEIA</name>
<feature type="domain" description="Siphovirus-type tail component RIFT-related" evidence="1">
    <location>
        <begin position="35"/>
        <end position="133"/>
    </location>
</feature>
<evidence type="ECO:0000313" key="3">
    <source>
        <dbReference type="EMBL" id="ADD02636.1"/>
    </source>
</evidence>
<dbReference type="InterPro" id="IPR006520">
    <property type="entry name" value="Dit_BPSPP_N"/>
</dbReference>
<evidence type="ECO:0000259" key="2">
    <source>
        <dbReference type="Pfam" id="PF22768"/>
    </source>
</evidence>
<dbReference type="OrthoDB" id="3078561at2"/>
<dbReference type="InterPro" id="IPR008841">
    <property type="entry name" value="Siphovirus-type_tail_N"/>
</dbReference>
<reference evidence="3" key="1">
    <citation type="submission" date="2010-02" db="EMBL/GenBank/DDBJ databases">
        <title>Complete sequence of Thermoanaerobacter italicus Ab9.</title>
        <authorList>
            <consortium name="US DOE Joint Genome Institute"/>
            <person name="Lucas S."/>
            <person name="Copeland A."/>
            <person name="Lapidus A."/>
            <person name="Cheng J.-F."/>
            <person name="Bruce D."/>
            <person name="Goodwin L."/>
            <person name="Pitluck S."/>
            <person name="Chertkov O."/>
            <person name="Detter J.C."/>
            <person name="Han C."/>
            <person name="Tapia R."/>
            <person name="Land M."/>
            <person name="Hauser L."/>
            <person name="Kyrpides N."/>
            <person name="Mikhailova N."/>
            <person name="Hemme C.L."/>
            <person name="Woyke T."/>
        </authorList>
    </citation>
    <scope>NUCLEOTIDE SEQUENCE [LARGE SCALE GENOMIC DNA]</scope>
    <source>
        <strain evidence="3">Ab9</strain>
    </source>
</reference>
<proteinExistence type="predicted"/>
<sequence>MTIISGISLNNALGFSFDGVHSSTYDIYLAKSPFNLLPDLINYFETIPGKPGLLDYGSDYKQRDIVLDCMVLAKNEQDLKRKSREIAAWLDPAKGLKRLILDTEPNKFYLARVTKGILVEQIAKQGRFEVTMTAPDPYAYALDDEIYTYTKTGSYNFERNGTAISYPKIEIKGTNTKDKGKISITLNNKTIGYKGDLESAETLVIDSDMLTAYRIVNGQKVSAINDIESVDFPITRPGQNDVTIAMEGEAVITEVKIYSRTRWI</sequence>
<dbReference type="Pfam" id="PF05709">
    <property type="entry name" value="Sipho_tail"/>
    <property type="match status" value="1"/>
</dbReference>
<accession>D3T334</accession>
<dbReference type="HOGENOM" id="CLU_1072427_0_0_9"/>
<protein>
    <submittedName>
        <fullName evidence="3">Phage tail component</fullName>
    </submittedName>
</protein>